<sequence length="67" mass="7227">MPCLLALPMLKDRDIPNAVAVDSNIETPGLRDRPPLGPLNEATSADGNLTSVEYGFQGTTLYHSKMI</sequence>
<organism evidence="1 2">
    <name type="scientific">Albula glossodonta</name>
    <name type="common">roundjaw bonefish</name>
    <dbReference type="NCBI Taxonomy" id="121402"/>
    <lineage>
        <taxon>Eukaryota</taxon>
        <taxon>Metazoa</taxon>
        <taxon>Chordata</taxon>
        <taxon>Craniata</taxon>
        <taxon>Vertebrata</taxon>
        <taxon>Euteleostomi</taxon>
        <taxon>Actinopterygii</taxon>
        <taxon>Neopterygii</taxon>
        <taxon>Teleostei</taxon>
        <taxon>Albuliformes</taxon>
        <taxon>Albulidae</taxon>
        <taxon>Albula</taxon>
    </lineage>
</organism>
<dbReference type="AlphaFoldDB" id="A0A8T2PXQ5"/>
<protein>
    <submittedName>
        <fullName evidence="1">Uncharacterized protein</fullName>
    </submittedName>
</protein>
<evidence type="ECO:0000313" key="2">
    <source>
        <dbReference type="Proteomes" id="UP000824540"/>
    </source>
</evidence>
<keyword evidence="2" id="KW-1185">Reference proteome</keyword>
<dbReference type="Proteomes" id="UP000824540">
    <property type="component" value="Unassembled WGS sequence"/>
</dbReference>
<reference evidence="1" key="1">
    <citation type="thesis" date="2021" institute="BYU ScholarsArchive" country="Provo, UT, USA">
        <title>Applications of and Algorithms for Genome Assembly and Genomic Analyses with an Emphasis on Marine Teleosts.</title>
        <authorList>
            <person name="Pickett B.D."/>
        </authorList>
    </citation>
    <scope>NUCLEOTIDE SEQUENCE</scope>
    <source>
        <strain evidence="1">HI-2016</strain>
    </source>
</reference>
<dbReference type="EMBL" id="JAFBMS010000001">
    <property type="protein sequence ID" value="KAG9356103.1"/>
    <property type="molecule type" value="Genomic_DNA"/>
</dbReference>
<evidence type="ECO:0000313" key="1">
    <source>
        <dbReference type="EMBL" id="KAG9356103.1"/>
    </source>
</evidence>
<accession>A0A8T2PXQ5</accession>
<proteinExistence type="predicted"/>
<comment type="caution">
    <text evidence="1">The sequence shown here is derived from an EMBL/GenBank/DDBJ whole genome shotgun (WGS) entry which is preliminary data.</text>
</comment>
<name>A0A8T2PXQ5_9TELE</name>
<gene>
    <name evidence="1" type="ORF">JZ751_000947</name>
</gene>